<dbReference type="CDD" id="cd00093">
    <property type="entry name" value="HTH_XRE"/>
    <property type="match status" value="1"/>
</dbReference>
<evidence type="ECO:0000313" key="3">
    <source>
        <dbReference type="Proteomes" id="UP000175989"/>
    </source>
</evidence>
<dbReference type="SUPFAM" id="SSF47413">
    <property type="entry name" value="lambda repressor-like DNA-binding domains"/>
    <property type="match status" value="1"/>
</dbReference>
<reference evidence="3" key="1">
    <citation type="journal article" date="2016" name="Front. Microbiol.">
        <title>Molecular Keys to the Janthinobacterium and Duganella spp. Interaction with the Plant Pathogen Fusarium graminearum.</title>
        <authorList>
            <person name="Haack F.S."/>
            <person name="Poehlein A."/>
            <person name="Kroger C."/>
            <person name="Voigt C.A."/>
            <person name="Piepenbring M."/>
            <person name="Bode H.B."/>
            <person name="Daniel R."/>
            <person name="Schafer W."/>
            <person name="Streit W.R."/>
        </authorList>
    </citation>
    <scope>NUCLEOTIDE SEQUENCE [LARGE SCALE GENOMIC DNA]</scope>
    <source>
        <strain evidence="3">T54</strain>
    </source>
</reference>
<dbReference type="OrthoDB" id="8779120at2"/>
<evidence type="ECO:0000313" key="2">
    <source>
        <dbReference type="EMBL" id="OEZ91496.1"/>
    </source>
</evidence>
<name>A0A1E7W696_9BURK</name>
<dbReference type="EMBL" id="LROM01000152">
    <property type="protein sequence ID" value="OEZ91496.1"/>
    <property type="molecule type" value="Genomic_DNA"/>
</dbReference>
<proteinExistence type="predicted"/>
<accession>A0A1E7W696</accession>
<dbReference type="Proteomes" id="UP000175989">
    <property type="component" value="Unassembled WGS sequence"/>
</dbReference>
<gene>
    <name evidence="2" type="ORF">DUPY_51080</name>
</gene>
<sequence length="77" mass="8855">MTPGPVPPSVRELLDYLITEHRLKNYAALAREMGETSATISRLLRSGQRLTAKQILHIHEYFGMNVQEIRERSGQYD</sequence>
<organism evidence="2 3">
    <name type="scientific">Duganella phyllosphaerae</name>
    <dbReference type="NCBI Taxonomy" id="762836"/>
    <lineage>
        <taxon>Bacteria</taxon>
        <taxon>Pseudomonadati</taxon>
        <taxon>Pseudomonadota</taxon>
        <taxon>Betaproteobacteria</taxon>
        <taxon>Burkholderiales</taxon>
        <taxon>Oxalobacteraceae</taxon>
        <taxon>Telluria group</taxon>
        <taxon>Duganella</taxon>
    </lineage>
</organism>
<dbReference type="InterPro" id="IPR001387">
    <property type="entry name" value="Cro/C1-type_HTH"/>
</dbReference>
<protein>
    <recommendedName>
        <fullName evidence="1">HTH cro/C1-type domain-containing protein</fullName>
    </recommendedName>
</protein>
<feature type="domain" description="HTH cro/C1-type" evidence="1">
    <location>
        <begin position="14"/>
        <end position="71"/>
    </location>
</feature>
<evidence type="ECO:0000259" key="1">
    <source>
        <dbReference type="Pfam" id="PF13443"/>
    </source>
</evidence>
<comment type="caution">
    <text evidence="2">The sequence shown here is derived from an EMBL/GenBank/DDBJ whole genome shotgun (WGS) entry which is preliminary data.</text>
</comment>
<dbReference type="Pfam" id="PF13443">
    <property type="entry name" value="HTH_26"/>
    <property type="match status" value="1"/>
</dbReference>
<keyword evidence="3" id="KW-1185">Reference proteome</keyword>
<dbReference type="GO" id="GO:0003677">
    <property type="term" value="F:DNA binding"/>
    <property type="evidence" value="ECO:0007669"/>
    <property type="project" value="InterPro"/>
</dbReference>
<dbReference type="RefSeq" id="WP_070251972.1">
    <property type="nucleotide sequence ID" value="NZ_LROM01000152.1"/>
</dbReference>
<dbReference type="Gene3D" id="1.10.260.40">
    <property type="entry name" value="lambda repressor-like DNA-binding domains"/>
    <property type="match status" value="1"/>
</dbReference>
<dbReference type="AlphaFoldDB" id="A0A1E7W696"/>
<dbReference type="InterPro" id="IPR010982">
    <property type="entry name" value="Lambda_DNA-bd_dom_sf"/>
</dbReference>